<evidence type="ECO:0000313" key="1">
    <source>
        <dbReference type="EMBL" id="CAL0316874.1"/>
    </source>
</evidence>
<protein>
    <recommendedName>
        <fullName evidence="3">Transposase</fullName>
    </recommendedName>
</protein>
<evidence type="ECO:0000313" key="2">
    <source>
        <dbReference type="Proteomes" id="UP001497480"/>
    </source>
</evidence>
<dbReference type="EMBL" id="CAXHTB010000012">
    <property type="protein sequence ID" value="CAL0316874.1"/>
    <property type="molecule type" value="Genomic_DNA"/>
</dbReference>
<comment type="caution">
    <text evidence="1">The sequence shown here is derived from an EMBL/GenBank/DDBJ whole genome shotgun (WGS) entry which is preliminary data.</text>
</comment>
<accession>A0AAV1X6P1</accession>
<name>A0AAV1X6P1_LUPLU</name>
<keyword evidence="2" id="KW-1185">Reference proteome</keyword>
<dbReference type="PANTHER" id="PTHR33144:SF49">
    <property type="entry name" value="TRANSPOSASE, PTTA_EN_SPM, PLANT"/>
    <property type="match status" value="1"/>
</dbReference>
<dbReference type="Proteomes" id="UP001497480">
    <property type="component" value="Unassembled WGS sequence"/>
</dbReference>
<dbReference type="PANTHER" id="PTHR33144">
    <property type="entry name" value="OS10G0409366 PROTEIN-RELATED"/>
    <property type="match status" value="1"/>
</dbReference>
<gene>
    <name evidence="1" type="ORF">LLUT_LOCUS17934</name>
</gene>
<sequence length="223" mass="24975">MLKDGIGCQRIIDTNNGSILRKIEFDYAAGVKWAMSTLGERWRTYKYRLRCKYFSPNKSKKDILANPPPGLDCADWTAFVHHYKGDKMKKQSLVTTKNRKNLKVSHAGGSMSNARRGCQMDKILEYLPQDQENVTTSGVSSKVFAHPNDTIGKTYGVEHSGRVHGLGTGICPSTIFGTSRHFTGFVNSSGSSQQQVEDLKKYVQTFELKLSGYEETKEQLAHS</sequence>
<proteinExistence type="predicted"/>
<organism evidence="1 2">
    <name type="scientific">Lupinus luteus</name>
    <name type="common">European yellow lupine</name>
    <dbReference type="NCBI Taxonomy" id="3873"/>
    <lineage>
        <taxon>Eukaryota</taxon>
        <taxon>Viridiplantae</taxon>
        <taxon>Streptophyta</taxon>
        <taxon>Embryophyta</taxon>
        <taxon>Tracheophyta</taxon>
        <taxon>Spermatophyta</taxon>
        <taxon>Magnoliopsida</taxon>
        <taxon>eudicotyledons</taxon>
        <taxon>Gunneridae</taxon>
        <taxon>Pentapetalae</taxon>
        <taxon>rosids</taxon>
        <taxon>fabids</taxon>
        <taxon>Fabales</taxon>
        <taxon>Fabaceae</taxon>
        <taxon>Papilionoideae</taxon>
        <taxon>50 kb inversion clade</taxon>
        <taxon>genistoids sensu lato</taxon>
        <taxon>core genistoids</taxon>
        <taxon>Genisteae</taxon>
        <taxon>Lupinus</taxon>
    </lineage>
</organism>
<reference evidence="1 2" key="1">
    <citation type="submission" date="2024-03" db="EMBL/GenBank/DDBJ databases">
        <authorList>
            <person name="Martinez-Hernandez J."/>
        </authorList>
    </citation>
    <scope>NUCLEOTIDE SEQUENCE [LARGE SCALE GENOMIC DNA]</scope>
</reference>
<evidence type="ECO:0008006" key="3">
    <source>
        <dbReference type="Google" id="ProtNLM"/>
    </source>
</evidence>
<dbReference type="AlphaFoldDB" id="A0AAV1X6P1"/>